<dbReference type="EMBL" id="JADWOX010000034">
    <property type="protein sequence ID" value="MBI1687003.1"/>
    <property type="molecule type" value="Genomic_DNA"/>
</dbReference>
<evidence type="ECO:0000256" key="14">
    <source>
        <dbReference type="ARBA" id="ARBA00023137"/>
    </source>
</evidence>
<dbReference type="Gene3D" id="3.40.50.300">
    <property type="entry name" value="P-loop containing nucleotide triphosphate hydrolases"/>
    <property type="match status" value="1"/>
</dbReference>
<keyword evidence="11" id="KW-0067">ATP-binding</keyword>
<dbReference type="Proteomes" id="UP000639859">
    <property type="component" value="Unassembled WGS sequence"/>
</dbReference>
<comment type="caution">
    <text evidence="21">The sequence shown here is derived from an EMBL/GenBank/DDBJ whole genome shotgun (WGS) entry which is preliminary data.</text>
</comment>
<dbReference type="PANTHER" id="PTHR32309:SF13">
    <property type="entry name" value="FERRIC ENTEROBACTIN TRANSPORT PROTEIN FEPE"/>
    <property type="match status" value="1"/>
</dbReference>
<feature type="domain" description="AAA" evidence="20">
    <location>
        <begin position="532"/>
        <end position="662"/>
    </location>
</feature>
<reference evidence="21 22" key="1">
    <citation type="submission" date="2020-11" db="EMBL/GenBank/DDBJ databases">
        <title>genome sequence of strain KACC 18849.</title>
        <authorList>
            <person name="Gao J."/>
            <person name="Zhang X."/>
        </authorList>
    </citation>
    <scope>NUCLEOTIDE SEQUENCE [LARGE SCALE GENOMIC DNA]</scope>
    <source>
        <strain evidence="21 22">KACC 18849</strain>
    </source>
</reference>
<dbReference type="InterPro" id="IPR005702">
    <property type="entry name" value="Wzc-like_C"/>
</dbReference>
<feature type="transmembrane region" description="Helical" evidence="18">
    <location>
        <begin position="49"/>
        <end position="69"/>
    </location>
</feature>
<sequence length="717" mass="76526">MNYRTFDESQSGKLMYSPGNATASRPVASASTNLIDLRRIFGTIRRRQWWALATGAIVLALTLVAYLQAKPVYTATARVGIDRRVEDLVTPTQGAAAPLATDSSSVDTEVQVLTSPRVAGAVVDRLGLAARPGFGGSHKDRDQAIERVRSGLAVKREGNSYAIRVSYSNGDAALATKIVNATIDEYVSGQRGDKVNERSRETALLSDRLAKLKSDVLQAEAAVARYRGATNLIDIQKDGTAVQQEISLLNGQLATAKADNAAAASRVTASRGADGLESAVLRALRGQQAELSAQRANLASKYFDTHPSIQKIDRQIADVNASINNELRSIRAGYNADLRVSEGRVASIQSSLDRARGALNQANSASVELAELERNAESARGLYQSLLDRYLQSVTGQGTERSNAYVISSATQPSSPDSPDLKLYLLSGVIAGTLAAAGVILLLELLESGFQTRADVESKLGVPVMTSVPDLAALPGTRVSRRDPMAPANYLVSHDGSVFSESFRSIRAALSLGRADSKIRSLAVCSALPAEGKTTVSICLARSAAMAGLRTLLVDCDLRRRSSSASLSSNVKAGLIEVLKGEVQLRDAVIKDEASGAWLLPQRASETHDYDIITSKAMETLVESLRGSFDLIILDTAPVLALADARAVAAMADGVLFTVRWRKTPTNAAHMALEQLDRAGARVVGATLTQVNLQQQARAGAGDEMIYYNKFKSYYAT</sequence>
<feature type="region of interest" description="Disordered" evidence="17">
    <location>
        <begin position="1"/>
        <end position="23"/>
    </location>
</feature>
<evidence type="ECO:0000313" key="22">
    <source>
        <dbReference type="Proteomes" id="UP000639859"/>
    </source>
</evidence>
<keyword evidence="12 18" id="KW-1133">Transmembrane helix</keyword>
<evidence type="ECO:0000256" key="15">
    <source>
        <dbReference type="ARBA" id="ARBA00051245"/>
    </source>
</evidence>
<evidence type="ECO:0000256" key="4">
    <source>
        <dbReference type="ARBA" id="ARBA00011903"/>
    </source>
</evidence>
<evidence type="ECO:0000256" key="8">
    <source>
        <dbReference type="ARBA" id="ARBA00022692"/>
    </source>
</evidence>
<keyword evidence="9" id="KW-0547">Nucleotide-binding</keyword>
<protein>
    <recommendedName>
        <fullName evidence="4">non-specific protein-tyrosine kinase</fullName>
        <ecNumber evidence="4">2.7.10.2</ecNumber>
    </recommendedName>
</protein>
<evidence type="ECO:0000256" key="3">
    <source>
        <dbReference type="ARBA" id="ARBA00008883"/>
    </source>
</evidence>
<evidence type="ECO:0000256" key="5">
    <source>
        <dbReference type="ARBA" id="ARBA00022475"/>
    </source>
</evidence>
<keyword evidence="16" id="KW-0175">Coiled coil</keyword>
<evidence type="ECO:0000256" key="18">
    <source>
        <dbReference type="SAM" id="Phobius"/>
    </source>
</evidence>
<feature type="coiled-coil region" evidence="16">
    <location>
        <begin position="355"/>
        <end position="389"/>
    </location>
</feature>
<dbReference type="Pfam" id="PF02706">
    <property type="entry name" value="Wzz"/>
    <property type="match status" value="1"/>
</dbReference>
<keyword evidence="6" id="KW-0997">Cell inner membrane</keyword>
<keyword evidence="8 18" id="KW-0812">Transmembrane</keyword>
<feature type="domain" description="Polysaccharide chain length determinant N-terminal" evidence="19">
    <location>
        <begin position="34"/>
        <end position="125"/>
    </location>
</feature>
<evidence type="ECO:0000256" key="11">
    <source>
        <dbReference type="ARBA" id="ARBA00022840"/>
    </source>
</evidence>
<proteinExistence type="inferred from homology"/>
<comment type="similarity">
    <text evidence="2">Belongs to the CpsD/CapB family.</text>
</comment>
<evidence type="ECO:0000259" key="19">
    <source>
        <dbReference type="Pfam" id="PF02706"/>
    </source>
</evidence>
<dbReference type="SUPFAM" id="SSF52540">
    <property type="entry name" value="P-loop containing nucleoside triphosphate hydrolases"/>
    <property type="match status" value="1"/>
</dbReference>
<dbReference type="NCBIfam" id="TIGR01007">
    <property type="entry name" value="eps_fam"/>
    <property type="match status" value="1"/>
</dbReference>
<name>A0ABS0T553_9CAUL</name>
<dbReference type="InterPro" id="IPR050445">
    <property type="entry name" value="Bact_polysacc_biosynth/exp"/>
</dbReference>
<dbReference type="InterPro" id="IPR003856">
    <property type="entry name" value="LPS_length_determ_N"/>
</dbReference>
<comment type="subcellular location">
    <subcellularLocation>
        <location evidence="1">Cell inner membrane</location>
        <topology evidence="1">Multi-pass membrane protein</topology>
    </subcellularLocation>
</comment>
<keyword evidence="14" id="KW-0829">Tyrosine-protein kinase</keyword>
<dbReference type="PANTHER" id="PTHR32309">
    <property type="entry name" value="TYROSINE-PROTEIN KINASE"/>
    <property type="match status" value="1"/>
</dbReference>
<evidence type="ECO:0000256" key="13">
    <source>
        <dbReference type="ARBA" id="ARBA00023136"/>
    </source>
</evidence>
<evidence type="ECO:0000256" key="12">
    <source>
        <dbReference type="ARBA" id="ARBA00022989"/>
    </source>
</evidence>
<comment type="similarity">
    <text evidence="3">Belongs to the etk/wzc family.</text>
</comment>
<evidence type="ECO:0000256" key="7">
    <source>
        <dbReference type="ARBA" id="ARBA00022679"/>
    </source>
</evidence>
<evidence type="ECO:0000256" key="6">
    <source>
        <dbReference type="ARBA" id="ARBA00022519"/>
    </source>
</evidence>
<evidence type="ECO:0000256" key="2">
    <source>
        <dbReference type="ARBA" id="ARBA00007316"/>
    </source>
</evidence>
<dbReference type="InterPro" id="IPR025669">
    <property type="entry name" value="AAA_dom"/>
</dbReference>
<evidence type="ECO:0000256" key="10">
    <source>
        <dbReference type="ARBA" id="ARBA00022777"/>
    </source>
</evidence>
<evidence type="ECO:0000256" key="17">
    <source>
        <dbReference type="SAM" id="MobiDB-lite"/>
    </source>
</evidence>
<comment type="catalytic activity">
    <reaction evidence="15">
        <text>L-tyrosyl-[protein] + ATP = O-phospho-L-tyrosyl-[protein] + ADP + H(+)</text>
        <dbReference type="Rhea" id="RHEA:10596"/>
        <dbReference type="Rhea" id="RHEA-COMP:10136"/>
        <dbReference type="Rhea" id="RHEA-COMP:20101"/>
        <dbReference type="ChEBI" id="CHEBI:15378"/>
        <dbReference type="ChEBI" id="CHEBI:30616"/>
        <dbReference type="ChEBI" id="CHEBI:46858"/>
        <dbReference type="ChEBI" id="CHEBI:61978"/>
        <dbReference type="ChEBI" id="CHEBI:456216"/>
        <dbReference type="EC" id="2.7.10.2"/>
    </reaction>
</comment>
<evidence type="ECO:0000313" key="21">
    <source>
        <dbReference type="EMBL" id="MBI1687003.1"/>
    </source>
</evidence>
<dbReference type="CDD" id="cd05387">
    <property type="entry name" value="BY-kinase"/>
    <property type="match status" value="1"/>
</dbReference>
<keyword evidence="13 18" id="KW-0472">Membrane</keyword>
<evidence type="ECO:0000256" key="1">
    <source>
        <dbReference type="ARBA" id="ARBA00004429"/>
    </source>
</evidence>
<evidence type="ECO:0000256" key="16">
    <source>
        <dbReference type="SAM" id="Coils"/>
    </source>
</evidence>
<keyword evidence="10" id="KW-0418">Kinase</keyword>
<dbReference type="Pfam" id="PF13614">
    <property type="entry name" value="AAA_31"/>
    <property type="match status" value="1"/>
</dbReference>
<dbReference type="EC" id="2.7.10.2" evidence="4"/>
<dbReference type="RefSeq" id="WP_198578886.1">
    <property type="nucleotide sequence ID" value="NZ_JADWOX010000034.1"/>
</dbReference>
<evidence type="ECO:0000256" key="9">
    <source>
        <dbReference type="ARBA" id="ARBA00022741"/>
    </source>
</evidence>
<dbReference type="InterPro" id="IPR027417">
    <property type="entry name" value="P-loop_NTPase"/>
</dbReference>
<accession>A0ABS0T553</accession>
<keyword evidence="7" id="KW-0808">Transferase</keyword>
<organism evidence="21 22">
    <name type="scientific">Caulobacter hibisci</name>
    <dbReference type="NCBI Taxonomy" id="2035993"/>
    <lineage>
        <taxon>Bacteria</taxon>
        <taxon>Pseudomonadati</taxon>
        <taxon>Pseudomonadota</taxon>
        <taxon>Alphaproteobacteria</taxon>
        <taxon>Caulobacterales</taxon>
        <taxon>Caulobacteraceae</taxon>
        <taxon>Caulobacter</taxon>
    </lineage>
</organism>
<keyword evidence="5" id="KW-1003">Cell membrane</keyword>
<keyword evidence="22" id="KW-1185">Reference proteome</keyword>
<gene>
    <name evidence="21" type="ORF">I4Q42_25310</name>
</gene>
<evidence type="ECO:0000259" key="20">
    <source>
        <dbReference type="Pfam" id="PF13614"/>
    </source>
</evidence>